<evidence type="ECO:0000313" key="2">
    <source>
        <dbReference type="EMBL" id="EEN55307.1"/>
    </source>
</evidence>
<feature type="region of interest" description="Disordered" evidence="1">
    <location>
        <begin position="1"/>
        <end position="32"/>
    </location>
</feature>
<dbReference type="InParanoid" id="C3YWR3"/>
<dbReference type="EMBL" id="GG666561">
    <property type="protein sequence ID" value="EEN55307.1"/>
    <property type="molecule type" value="Genomic_DNA"/>
</dbReference>
<sequence>MADPRCSRESPTEDLRLEHSGNETSGSVQTADLDVSWQQDREEQTSREETFCVKVEKTDSLSPHVEDHKKVCLQDKTTDMGWQQDREEQVLSEETFHMKGEKTDSLSPHVKNHDKALLLDKTTDIDWRQDREEQAEETFRMK</sequence>
<organism>
    <name type="scientific">Branchiostoma floridae</name>
    <name type="common">Florida lancelet</name>
    <name type="synonym">Amphioxus</name>
    <dbReference type="NCBI Taxonomy" id="7739"/>
    <lineage>
        <taxon>Eukaryota</taxon>
        <taxon>Metazoa</taxon>
        <taxon>Chordata</taxon>
        <taxon>Cephalochordata</taxon>
        <taxon>Leptocardii</taxon>
        <taxon>Amphioxiformes</taxon>
        <taxon>Branchiostomatidae</taxon>
        <taxon>Branchiostoma</taxon>
    </lineage>
</organism>
<feature type="non-terminal residue" evidence="2">
    <location>
        <position position="142"/>
    </location>
</feature>
<dbReference type="AlphaFoldDB" id="C3YWR3"/>
<gene>
    <name evidence="2" type="ORF">BRAFLDRAFT_64348</name>
</gene>
<protein>
    <submittedName>
        <fullName evidence="2">Uncharacterized protein</fullName>
    </submittedName>
</protein>
<evidence type="ECO:0000256" key="1">
    <source>
        <dbReference type="SAM" id="MobiDB-lite"/>
    </source>
</evidence>
<name>C3YWR3_BRAFL</name>
<proteinExistence type="predicted"/>
<reference evidence="2" key="1">
    <citation type="journal article" date="2008" name="Nature">
        <title>The amphioxus genome and the evolution of the chordate karyotype.</title>
        <authorList>
            <consortium name="US DOE Joint Genome Institute (JGI-PGF)"/>
            <person name="Putnam N.H."/>
            <person name="Butts T."/>
            <person name="Ferrier D.E.K."/>
            <person name="Furlong R.F."/>
            <person name="Hellsten U."/>
            <person name="Kawashima T."/>
            <person name="Robinson-Rechavi M."/>
            <person name="Shoguchi E."/>
            <person name="Terry A."/>
            <person name="Yu J.-K."/>
            <person name="Benito-Gutierrez E.L."/>
            <person name="Dubchak I."/>
            <person name="Garcia-Fernandez J."/>
            <person name="Gibson-Brown J.J."/>
            <person name="Grigoriev I.V."/>
            <person name="Horton A.C."/>
            <person name="de Jong P.J."/>
            <person name="Jurka J."/>
            <person name="Kapitonov V.V."/>
            <person name="Kohara Y."/>
            <person name="Kuroki Y."/>
            <person name="Lindquist E."/>
            <person name="Lucas S."/>
            <person name="Osoegawa K."/>
            <person name="Pennacchio L.A."/>
            <person name="Salamov A.A."/>
            <person name="Satou Y."/>
            <person name="Sauka-Spengler T."/>
            <person name="Schmutz J."/>
            <person name="Shin-I T."/>
            <person name="Toyoda A."/>
            <person name="Bronner-Fraser M."/>
            <person name="Fujiyama A."/>
            <person name="Holland L.Z."/>
            <person name="Holland P.W.H."/>
            <person name="Satoh N."/>
            <person name="Rokhsar D.S."/>
        </authorList>
    </citation>
    <scope>NUCLEOTIDE SEQUENCE [LARGE SCALE GENOMIC DNA]</scope>
    <source>
        <strain evidence="2">S238N-H82</strain>
        <tissue evidence="2">Testes</tissue>
    </source>
</reference>
<feature type="compositionally biased region" description="Basic and acidic residues" evidence="1">
    <location>
        <begin position="1"/>
        <end position="21"/>
    </location>
</feature>
<accession>C3YWR3</accession>